<sequence>MGELALFRKAEIASRSRIKYSSSFDFVRRKLALETAYTHRPVLAAQRRNERAHVPSTVDSPRVPSGDGKVWRLGTLSLSFCVFLCNESGTLKIAISVDPHRPSSLRRYLNTSWPEGYVRPSRAEPSRVAPVIANSQWQSAIGNRQWRYRMQLRSNVHESRNYEYLWSAHLTPYFCAIGLKLIATPFYVCVEKARQKSSVQKYELYARARNTPWGENLSALRAPRPSKCERVVFAVAAAWRDSSSTHRRDASFVSIFAFRPTRSEAKRSEATRRLSRPQARAAGCVAAHSLRV</sequence>
<evidence type="ECO:0000313" key="1">
    <source>
        <dbReference type="EMBL" id="KAK7579566.1"/>
    </source>
</evidence>
<reference evidence="1 2" key="1">
    <citation type="submission" date="2024-03" db="EMBL/GenBank/DDBJ databases">
        <title>Adaptation during the transition from Ophiocordyceps entomopathogen to insect associate is accompanied by gene loss and intensified selection.</title>
        <authorList>
            <person name="Ward C.M."/>
            <person name="Onetto C.A."/>
            <person name="Borneman A.R."/>
        </authorList>
    </citation>
    <scope>NUCLEOTIDE SEQUENCE [LARGE SCALE GENOMIC DNA]</scope>
    <source>
        <strain evidence="1">AWRI1</strain>
        <tissue evidence="1">Single Adult Female</tissue>
    </source>
</reference>
<proteinExistence type="predicted"/>
<name>A0AAN9Y039_9HEMI</name>
<protein>
    <submittedName>
        <fullName evidence="1">Uncharacterized protein</fullName>
    </submittedName>
</protein>
<dbReference type="EMBL" id="JBBCAQ010000034">
    <property type="protein sequence ID" value="KAK7579566.1"/>
    <property type="molecule type" value="Genomic_DNA"/>
</dbReference>
<dbReference type="Proteomes" id="UP001367676">
    <property type="component" value="Unassembled WGS sequence"/>
</dbReference>
<keyword evidence="2" id="KW-1185">Reference proteome</keyword>
<accession>A0AAN9Y039</accession>
<dbReference type="AlphaFoldDB" id="A0AAN9Y039"/>
<evidence type="ECO:0000313" key="2">
    <source>
        <dbReference type="Proteomes" id="UP001367676"/>
    </source>
</evidence>
<comment type="caution">
    <text evidence="1">The sequence shown here is derived from an EMBL/GenBank/DDBJ whole genome shotgun (WGS) entry which is preliminary data.</text>
</comment>
<organism evidence="1 2">
    <name type="scientific">Parthenolecanium corni</name>
    <dbReference type="NCBI Taxonomy" id="536013"/>
    <lineage>
        <taxon>Eukaryota</taxon>
        <taxon>Metazoa</taxon>
        <taxon>Ecdysozoa</taxon>
        <taxon>Arthropoda</taxon>
        <taxon>Hexapoda</taxon>
        <taxon>Insecta</taxon>
        <taxon>Pterygota</taxon>
        <taxon>Neoptera</taxon>
        <taxon>Paraneoptera</taxon>
        <taxon>Hemiptera</taxon>
        <taxon>Sternorrhyncha</taxon>
        <taxon>Coccoidea</taxon>
        <taxon>Coccidae</taxon>
        <taxon>Parthenolecanium</taxon>
    </lineage>
</organism>
<gene>
    <name evidence="1" type="ORF">V9T40_000195</name>
</gene>